<proteinExistence type="predicted"/>
<organism evidence="1 2">
    <name type="scientific">Aestuariispira insulae</name>
    <dbReference type="NCBI Taxonomy" id="1461337"/>
    <lineage>
        <taxon>Bacteria</taxon>
        <taxon>Pseudomonadati</taxon>
        <taxon>Pseudomonadota</taxon>
        <taxon>Alphaproteobacteria</taxon>
        <taxon>Rhodospirillales</taxon>
        <taxon>Kiloniellaceae</taxon>
        <taxon>Aestuariispira</taxon>
    </lineage>
</organism>
<comment type="caution">
    <text evidence="1">The sequence shown here is derived from an EMBL/GenBank/DDBJ whole genome shotgun (WGS) entry which is preliminary data.</text>
</comment>
<gene>
    <name evidence="1" type="ORF">DFP90_1312</name>
</gene>
<evidence type="ECO:0000313" key="2">
    <source>
        <dbReference type="Proteomes" id="UP000256845"/>
    </source>
</evidence>
<protein>
    <submittedName>
        <fullName evidence="1">Uncharacterized protein</fullName>
    </submittedName>
</protein>
<name>A0A3D9H2C8_9PROT</name>
<dbReference type="EMBL" id="QRDW01000031">
    <property type="protein sequence ID" value="RED43321.1"/>
    <property type="molecule type" value="Genomic_DNA"/>
</dbReference>
<dbReference type="AlphaFoldDB" id="A0A3D9H2C8"/>
<sequence>MTKSIKNLQPNIVDVSNLRKRVETMSKIEKTMVTFRFPFSIGDSEISYPPGTYWIETDYELLAGISFPVYRRKKVLLHMANASENIAMGMTLIVEPHLMDDAIDRDNAVVARM</sequence>
<keyword evidence="2" id="KW-1185">Reference proteome</keyword>
<accession>A0A3D9H2C8</accession>
<dbReference type="Proteomes" id="UP000256845">
    <property type="component" value="Unassembled WGS sequence"/>
</dbReference>
<reference evidence="1 2" key="1">
    <citation type="submission" date="2018-07" db="EMBL/GenBank/DDBJ databases">
        <title>Genomic Encyclopedia of Type Strains, Phase III (KMG-III): the genomes of soil and plant-associated and newly described type strains.</title>
        <authorList>
            <person name="Whitman W."/>
        </authorList>
    </citation>
    <scope>NUCLEOTIDE SEQUENCE [LARGE SCALE GENOMIC DNA]</scope>
    <source>
        <strain evidence="1 2">CECT 8488</strain>
    </source>
</reference>
<evidence type="ECO:0000313" key="1">
    <source>
        <dbReference type="EMBL" id="RED43321.1"/>
    </source>
</evidence>